<comment type="caution">
    <text evidence="2">The sequence shown here is derived from an EMBL/GenBank/DDBJ whole genome shotgun (WGS) entry which is preliminary data.</text>
</comment>
<dbReference type="Pfam" id="PF12706">
    <property type="entry name" value="Lactamase_B_2"/>
    <property type="match status" value="1"/>
</dbReference>
<dbReference type="Gene3D" id="3.60.15.10">
    <property type="entry name" value="Ribonuclease Z/Hydroxyacylglutathione hydrolase-like"/>
    <property type="match status" value="1"/>
</dbReference>
<dbReference type="SUPFAM" id="SSF56281">
    <property type="entry name" value="Metallo-hydrolase/oxidoreductase"/>
    <property type="match status" value="1"/>
</dbReference>
<dbReference type="PANTHER" id="PTHR47619">
    <property type="entry name" value="METALLO-HYDROLASE YYCJ-RELATED"/>
    <property type="match status" value="1"/>
</dbReference>
<sequence length="269" mass="29971">MQFSILASGSNGNSVYIEHQDTRILLDAGISGKQLRTRLETTCERDLEGLSGVLVTHEHDDHVRGLTQVYKYAQSPVYMTEGTHASLAEKLRPETSNCPVEFVREDAAFYIGSIRVTPFAISHDAEQPVAYRFDTDDASLAVVTDLGYVTDHQKTLLQGCQAYVFESNHDVDMLRAGRYPWHLKRRILGDKGHLSNVDAAYALVDILPDEPVDVYLAHLSQDNNHPDLADITVQGILGDARAAIAREIRVKRTSRHEATPFVSLSRQTV</sequence>
<feature type="domain" description="Metallo-beta-lactamase" evidence="1">
    <location>
        <begin position="11"/>
        <end position="218"/>
    </location>
</feature>
<dbReference type="InterPro" id="IPR001279">
    <property type="entry name" value="Metallo-B-lactamas"/>
</dbReference>
<name>A0ABV5AFS6_9BACL</name>
<proteinExistence type="predicted"/>
<gene>
    <name evidence="2" type="ORF">KKP3000_004417</name>
</gene>
<dbReference type="PANTHER" id="PTHR47619:SF1">
    <property type="entry name" value="EXODEOXYRIBONUCLEASE WALJ"/>
    <property type="match status" value="1"/>
</dbReference>
<reference evidence="2 3" key="1">
    <citation type="journal article" date="2024" name="Int. J. Mol. Sci.">
        <title>Exploration of Alicyclobacillus spp. Genome in Search of Antibiotic Resistance.</title>
        <authorList>
            <person name="Bucka-Kolendo J."/>
            <person name="Kiousi D.E."/>
            <person name="Dekowska A."/>
            <person name="Mikolajczuk-Szczyrba A."/>
            <person name="Karadedos D.M."/>
            <person name="Michael P."/>
            <person name="Galanis A."/>
            <person name="Sokolowska B."/>
        </authorList>
    </citation>
    <scope>NUCLEOTIDE SEQUENCE [LARGE SCALE GENOMIC DNA]</scope>
    <source>
        <strain evidence="2 3">KKP 3000</strain>
    </source>
</reference>
<protein>
    <submittedName>
        <fullName evidence="2">MBL fold metallo-hydrolase</fullName>
    </submittedName>
</protein>
<evidence type="ECO:0000313" key="2">
    <source>
        <dbReference type="EMBL" id="MFB5190921.1"/>
    </source>
</evidence>
<dbReference type="InterPro" id="IPR036866">
    <property type="entry name" value="RibonucZ/Hydroxyglut_hydro"/>
</dbReference>
<evidence type="ECO:0000259" key="1">
    <source>
        <dbReference type="SMART" id="SM00849"/>
    </source>
</evidence>
<keyword evidence="3" id="KW-1185">Reference proteome</keyword>
<accession>A0ABV5AFS6</accession>
<dbReference type="RefSeq" id="WP_275474657.1">
    <property type="nucleotide sequence ID" value="NZ_CP162940.1"/>
</dbReference>
<organism evidence="2 3">
    <name type="scientific">Alicyclobacillus fastidiosus</name>
    <dbReference type="NCBI Taxonomy" id="392011"/>
    <lineage>
        <taxon>Bacteria</taxon>
        <taxon>Bacillati</taxon>
        <taxon>Bacillota</taxon>
        <taxon>Bacilli</taxon>
        <taxon>Bacillales</taxon>
        <taxon>Alicyclobacillaceae</taxon>
        <taxon>Alicyclobacillus</taxon>
    </lineage>
</organism>
<dbReference type="SMART" id="SM00849">
    <property type="entry name" value="Lactamase_B"/>
    <property type="match status" value="1"/>
</dbReference>
<evidence type="ECO:0000313" key="3">
    <source>
        <dbReference type="Proteomes" id="UP001579974"/>
    </source>
</evidence>
<dbReference type="InterPro" id="IPR052533">
    <property type="entry name" value="WalJ/YycJ-like"/>
</dbReference>
<dbReference type="EMBL" id="JBDXSU010000008">
    <property type="protein sequence ID" value="MFB5190921.1"/>
    <property type="molecule type" value="Genomic_DNA"/>
</dbReference>
<dbReference type="Proteomes" id="UP001579974">
    <property type="component" value="Unassembled WGS sequence"/>
</dbReference>